<comment type="caution">
    <text evidence="2">The sequence shown here is derived from an EMBL/GenBank/DDBJ whole genome shotgun (WGS) entry which is preliminary data.</text>
</comment>
<name>A0AAD2DAN6_EUPCR</name>
<proteinExistence type="predicted"/>
<dbReference type="EMBL" id="CAMPGE010028218">
    <property type="protein sequence ID" value="CAI2385763.1"/>
    <property type="molecule type" value="Genomic_DNA"/>
</dbReference>
<dbReference type="AlphaFoldDB" id="A0AAD2DAN6"/>
<feature type="compositionally biased region" description="Pro residues" evidence="1">
    <location>
        <begin position="1"/>
        <end position="11"/>
    </location>
</feature>
<evidence type="ECO:0000256" key="1">
    <source>
        <dbReference type="SAM" id="MobiDB-lite"/>
    </source>
</evidence>
<accession>A0AAD2DAN6</accession>
<reference evidence="2" key="1">
    <citation type="submission" date="2023-07" db="EMBL/GenBank/DDBJ databases">
        <authorList>
            <consortium name="AG Swart"/>
            <person name="Singh M."/>
            <person name="Singh A."/>
            <person name="Seah K."/>
            <person name="Emmerich C."/>
        </authorList>
    </citation>
    <scope>NUCLEOTIDE SEQUENCE</scope>
    <source>
        <strain evidence="2">DP1</strain>
    </source>
</reference>
<sequence length="520" mass="59035">MKPSHKPPPQSLPASDPKSPEASILQKKSGFRKKFLHQEEPFKEKYDKYTSLQMNDPSVSVNLSKVKPLDRKVSSGDAESKKRIRRKLSTERKALALDPDYETISMIAGEKVIFEDVSRKKRSHPKVHCPVTARSKKKIKAFSVSSRERQQKCAKILKNLEFQHRRPMNMDCSKDLMIDYSHMISLFDHSKQEKPNNSHIYESSTSFLSTGNSNQIKDFSIRSNNHNFENSEAHLGFRLQTNMSKVKSAGPSPASSPTRPGCNPIMTPSKGVVSSLIEFNTPCNPKPLNVTELKSPERLNAISVPRQRNRLTSEVADKRSSAGKIDARLRNLRIHNSTLNKELIKSINFNNDPLSDSQKEIERSAKQALKLSRLPNNDILRKHLPKLKFKLPELNSLLRSSNSEIKEKNAKMNFIRKKLSVQNSSGIPDCFLTNKNPLNSAKNSLLESPFLPVKAMHENKNSGYKSSKFRLNTRRNSKKLLLPSGDYNFFKKDSYIEGSTGDYESTGKFRQTAYFPQSSE</sequence>
<keyword evidence="3" id="KW-1185">Reference proteome</keyword>
<organism evidence="2 3">
    <name type="scientific">Euplotes crassus</name>
    <dbReference type="NCBI Taxonomy" id="5936"/>
    <lineage>
        <taxon>Eukaryota</taxon>
        <taxon>Sar</taxon>
        <taxon>Alveolata</taxon>
        <taxon>Ciliophora</taxon>
        <taxon>Intramacronucleata</taxon>
        <taxon>Spirotrichea</taxon>
        <taxon>Hypotrichia</taxon>
        <taxon>Euplotida</taxon>
        <taxon>Euplotidae</taxon>
        <taxon>Moneuplotes</taxon>
    </lineage>
</organism>
<protein>
    <submittedName>
        <fullName evidence="2">Uncharacterized protein</fullName>
    </submittedName>
</protein>
<evidence type="ECO:0000313" key="3">
    <source>
        <dbReference type="Proteomes" id="UP001295684"/>
    </source>
</evidence>
<gene>
    <name evidence="2" type="ORF">ECRASSUSDP1_LOCUS27346</name>
</gene>
<evidence type="ECO:0000313" key="2">
    <source>
        <dbReference type="EMBL" id="CAI2385763.1"/>
    </source>
</evidence>
<feature type="region of interest" description="Disordered" evidence="1">
    <location>
        <begin position="62"/>
        <end position="83"/>
    </location>
</feature>
<feature type="region of interest" description="Disordered" evidence="1">
    <location>
        <begin position="1"/>
        <end position="24"/>
    </location>
</feature>
<dbReference type="Proteomes" id="UP001295684">
    <property type="component" value="Unassembled WGS sequence"/>
</dbReference>
<feature type="compositionally biased region" description="Basic and acidic residues" evidence="1">
    <location>
        <begin position="67"/>
        <end position="81"/>
    </location>
</feature>